<reference evidence="1 2" key="1">
    <citation type="submission" date="2019-03" db="EMBL/GenBank/DDBJ databases">
        <title>Single cell metagenomics reveals metabolic interactions within the superorganism composed of flagellate Streblomastix strix and complex community of Bacteroidetes bacteria on its surface.</title>
        <authorList>
            <person name="Treitli S.C."/>
            <person name="Kolisko M."/>
            <person name="Husnik F."/>
            <person name="Keeling P."/>
            <person name="Hampl V."/>
        </authorList>
    </citation>
    <scope>NUCLEOTIDE SEQUENCE [LARGE SCALE GENOMIC DNA]</scope>
    <source>
        <strain evidence="1">ST1C</strain>
    </source>
</reference>
<feature type="non-terminal residue" evidence="1">
    <location>
        <position position="43"/>
    </location>
</feature>
<gene>
    <name evidence="1" type="ORF">EZS28_053409</name>
</gene>
<dbReference type="Proteomes" id="UP000324800">
    <property type="component" value="Unassembled WGS sequence"/>
</dbReference>
<evidence type="ECO:0000313" key="1">
    <source>
        <dbReference type="EMBL" id="KAA6331262.1"/>
    </source>
</evidence>
<dbReference type="AlphaFoldDB" id="A0A5J4RC02"/>
<organism evidence="1 2">
    <name type="scientific">Streblomastix strix</name>
    <dbReference type="NCBI Taxonomy" id="222440"/>
    <lineage>
        <taxon>Eukaryota</taxon>
        <taxon>Metamonada</taxon>
        <taxon>Preaxostyla</taxon>
        <taxon>Oxymonadida</taxon>
        <taxon>Streblomastigidae</taxon>
        <taxon>Streblomastix</taxon>
    </lineage>
</organism>
<sequence length="43" mass="5050">MLGPGYEGLAQAFYVLMQSWFQRIADFSVRNFIAISSRRKRTH</sequence>
<protein>
    <submittedName>
        <fullName evidence="1">Uncharacterized protein</fullName>
    </submittedName>
</protein>
<comment type="caution">
    <text evidence="1">The sequence shown here is derived from an EMBL/GenBank/DDBJ whole genome shotgun (WGS) entry which is preliminary data.</text>
</comment>
<dbReference type="EMBL" id="SNRW01042667">
    <property type="protein sequence ID" value="KAA6331262.1"/>
    <property type="molecule type" value="Genomic_DNA"/>
</dbReference>
<accession>A0A5J4RC02</accession>
<evidence type="ECO:0000313" key="2">
    <source>
        <dbReference type="Proteomes" id="UP000324800"/>
    </source>
</evidence>
<name>A0A5J4RC02_9EUKA</name>
<proteinExistence type="predicted"/>